<evidence type="ECO:0000259" key="5">
    <source>
        <dbReference type="PROSITE" id="PS50931"/>
    </source>
</evidence>
<feature type="domain" description="HTH lysR-type" evidence="5">
    <location>
        <begin position="1"/>
        <end position="56"/>
    </location>
</feature>
<protein>
    <submittedName>
        <fullName evidence="6">LysR substrate-binding domain-containing protein</fullName>
    </submittedName>
</protein>
<keyword evidence="7" id="KW-1185">Reference proteome</keyword>
<dbReference type="PANTHER" id="PTHR30537:SF68">
    <property type="entry name" value="TRANSCRIPTIONAL REGULATOR-RELATED"/>
    <property type="match status" value="1"/>
</dbReference>
<dbReference type="CDD" id="cd08422">
    <property type="entry name" value="PBP2_CrgA_like"/>
    <property type="match status" value="1"/>
</dbReference>
<dbReference type="Gene3D" id="3.40.190.290">
    <property type="match status" value="1"/>
</dbReference>
<dbReference type="RefSeq" id="WP_407340884.1">
    <property type="nucleotide sequence ID" value="NZ_CP136862.1"/>
</dbReference>
<keyword evidence="2" id="KW-0805">Transcription regulation</keyword>
<dbReference type="PANTHER" id="PTHR30537">
    <property type="entry name" value="HTH-TYPE TRANSCRIPTIONAL REGULATOR"/>
    <property type="match status" value="1"/>
</dbReference>
<dbReference type="InterPro" id="IPR058163">
    <property type="entry name" value="LysR-type_TF_proteobact-type"/>
</dbReference>
<keyword evidence="3" id="KW-0238">DNA-binding</keyword>
<evidence type="ECO:0000313" key="6">
    <source>
        <dbReference type="EMBL" id="WOJ91289.1"/>
    </source>
</evidence>
<dbReference type="EMBL" id="CP136862">
    <property type="protein sequence ID" value="WOJ91289.1"/>
    <property type="molecule type" value="Genomic_DNA"/>
</dbReference>
<comment type="similarity">
    <text evidence="1">Belongs to the LysR transcriptional regulatory family.</text>
</comment>
<organism evidence="6 7">
    <name type="scientific">Methylocapsa polymorpha</name>
    <dbReference type="NCBI Taxonomy" id="3080828"/>
    <lineage>
        <taxon>Bacteria</taxon>
        <taxon>Pseudomonadati</taxon>
        <taxon>Pseudomonadota</taxon>
        <taxon>Alphaproteobacteria</taxon>
        <taxon>Hyphomicrobiales</taxon>
        <taxon>Beijerinckiaceae</taxon>
        <taxon>Methylocapsa</taxon>
    </lineage>
</organism>
<dbReference type="SUPFAM" id="SSF53850">
    <property type="entry name" value="Periplasmic binding protein-like II"/>
    <property type="match status" value="1"/>
</dbReference>
<gene>
    <name evidence="6" type="ORF">RZS28_08560</name>
</gene>
<evidence type="ECO:0000313" key="7">
    <source>
        <dbReference type="Proteomes" id="UP001626536"/>
    </source>
</evidence>
<dbReference type="Pfam" id="PF00126">
    <property type="entry name" value="HTH_1"/>
    <property type="match status" value="1"/>
</dbReference>
<dbReference type="Gene3D" id="1.10.10.10">
    <property type="entry name" value="Winged helix-like DNA-binding domain superfamily/Winged helix DNA-binding domain"/>
    <property type="match status" value="1"/>
</dbReference>
<evidence type="ECO:0000256" key="2">
    <source>
        <dbReference type="ARBA" id="ARBA00023015"/>
    </source>
</evidence>
<dbReference type="InterPro" id="IPR005119">
    <property type="entry name" value="LysR_subst-bd"/>
</dbReference>
<reference evidence="6 7" key="1">
    <citation type="submission" date="2023-10" db="EMBL/GenBank/DDBJ databases">
        <title>Novel methanotroph of the genus Methylocapsa from a subarctic wetland.</title>
        <authorList>
            <person name="Belova S.E."/>
            <person name="Oshkin I.Y."/>
            <person name="Miroshnikov K."/>
            <person name="Dedysh S.N."/>
        </authorList>
    </citation>
    <scope>NUCLEOTIDE SEQUENCE [LARGE SCALE GENOMIC DNA]</scope>
    <source>
        <strain evidence="6 7">RX1</strain>
    </source>
</reference>
<name>A0ABZ0HXK2_9HYPH</name>
<evidence type="ECO:0000256" key="1">
    <source>
        <dbReference type="ARBA" id="ARBA00009437"/>
    </source>
</evidence>
<dbReference type="Pfam" id="PF03466">
    <property type="entry name" value="LysR_substrate"/>
    <property type="match status" value="1"/>
</dbReference>
<evidence type="ECO:0000256" key="3">
    <source>
        <dbReference type="ARBA" id="ARBA00023125"/>
    </source>
</evidence>
<dbReference type="InterPro" id="IPR036390">
    <property type="entry name" value="WH_DNA-bd_sf"/>
</dbReference>
<evidence type="ECO:0000256" key="4">
    <source>
        <dbReference type="ARBA" id="ARBA00023163"/>
    </source>
</evidence>
<dbReference type="PROSITE" id="PS50931">
    <property type="entry name" value="HTH_LYSR"/>
    <property type="match status" value="1"/>
</dbReference>
<keyword evidence="4" id="KW-0804">Transcription</keyword>
<dbReference type="InterPro" id="IPR000847">
    <property type="entry name" value="LysR_HTH_N"/>
</dbReference>
<accession>A0ABZ0HXK2</accession>
<sequence length="303" mass="32934">MDAIATFVAVVRTGHFAAAARSLGLPNSTASQRVARLEESLGVRLLERTTRVLRPTGAGAAYYERCVRILTEVEEANAAVRDLGTSPRGTLRVATTHLLGQALVAAVAAVFCQRHPAIEVEVIAMDRRVSLLEEGLDVAIVVGASEPDSTMISRVVSRGQTWCCATPSYLAIRGAPCLPQQLSGHDCIIRQSGARDYSHGAIWTFERDDEVQRVEIHGRLSLSSIMMTHAAVLAGAGVAAIPSFLCAEEIQKGRLVRLLPDWIVERKDIRIVHPSNRHLSARVRLFIDAVVATARDDKRFSTV</sequence>
<dbReference type="Proteomes" id="UP001626536">
    <property type="component" value="Chromosome"/>
</dbReference>
<proteinExistence type="inferred from homology"/>
<dbReference type="InterPro" id="IPR036388">
    <property type="entry name" value="WH-like_DNA-bd_sf"/>
</dbReference>
<dbReference type="SUPFAM" id="SSF46785">
    <property type="entry name" value="Winged helix' DNA-binding domain"/>
    <property type="match status" value="1"/>
</dbReference>